<keyword evidence="2" id="KW-1185">Reference proteome</keyword>
<accession>A0A6A5WUE5</accession>
<evidence type="ECO:0000313" key="1">
    <source>
        <dbReference type="EMBL" id="KAF2005450.1"/>
    </source>
</evidence>
<gene>
    <name evidence="1" type="ORF">P154DRAFT_338268</name>
</gene>
<evidence type="ECO:0000313" key="2">
    <source>
        <dbReference type="Proteomes" id="UP000799779"/>
    </source>
</evidence>
<dbReference type="AlphaFoldDB" id="A0A6A5WUE5"/>
<proteinExistence type="predicted"/>
<sequence>MQRQYMSTMATHLSLASSPILRTKQTTQTACPQTPPTLCAQLSWPIAPYPCPLSLVQPEVLQIDDTKASEDSLSESAQQLVFKEYLHERPIPIREGDDNHQSKRRKTASRVAIASTIRPQPWIITKLCIYNATLSAALHRPRNHRVQFRIQCPRRCSIRLRSSKSTHHEPK</sequence>
<organism evidence="1 2">
    <name type="scientific">Amniculicola lignicola CBS 123094</name>
    <dbReference type="NCBI Taxonomy" id="1392246"/>
    <lineage>
        <taxon>Eukaryota</taxon>
        <taxon>Fungi</taxon>
        <taxon>Dikarya</taxon>
        <taxon>Ascomycota</taxon>
        <taxon>Pezizomycotina</taxon>
        <taxon>Dothideomycetes</taxon>
        <taxon>Pleosporomycetidae</taxon>
        <taxon>Pleosporales</taxon>
        <taxon>Amniculicolaceae</taxon>
        <taxon>Amniculicola</taxon>
    </lineage>
</organism>
<dbReference type="Proteomes" id="UP000799779">
    <property type="component" value="Unassembled WGS sequence"/>
</dbReference>
<reference evidence="1" key="1">
    <citation type="journal article" date="2020" name="Stud. Mycol.">
        <title>101 Dothideomycetes genomes: a test case for predicting lifestyles and emergence of pathogens.</title>
        <authorList>
            <person name="Haridas S."/>
            <person name="Albert R."/>
            <person name="Binder M."/>
            <person name="Bloem J."/>
            <person name="Labutti K."/>
            <person name="Salamov A."/>
            <person name="Andreopoulos B."/>
            <person name="Baker S."/>
            <person name="Barry K."/>
            <person name="Bills G."/>
            <person name="Bluhm B."/>
            <person name="Cannon C."/>
            <person name="Castanera R."/>
            <person name="Culley D."/>
            <person name="Daum C."/>
            <person name="Ezra D."/>
            <person name="Gonzalez J."/>
            <person name="Henrissat B."/>
            <person name="Kuo A."/>
            <person name="Liang C."/>
            <person name="Lipzen A."/>
            <person name="Lutzoni F."/>
            <person name="Magnuson J."/>
            <person name="Mondo S."/>
            <person name="Nolan M."/>
            <person name="Ohm R."/>
            <person name="Pangilinan J."/>
            <person name="Park H.-J."/>
            <person name="Ramirez L."/>
            <person name="Alfaro M."/>
            <person name="Sun H."/>
            <person name="Tritt A."/>
            <person name="Yoshinaga Y."/>
            <person name="Zwiers L.-H."/>
            <person name="Turgeon B."/>
            <person name="Goodwin S."/>
            <person name="Spatafora J."/>
            <person name="Crous P."/>
            <person name="Grigoriev I."/>
        </authorList>
    </citation>
    <scope>NUCLEOTIDE SEQUENCE</scope>
    <source>
        <strain evidence="1">CBS 123094</strain>
    </source>
</reference>
<name>A0A6A5WUE5_9PLEO</name>
<protein>
    <submittedName>
        <fullName evidence="1">Uncharacterized protein</fullName>
    </submittedName>
</protein>
<dbReference type="EMBL" id="ML977563">
    <property type="protein sequence ID" value="KAF2005450.1"/>
    <property type="molecule type" value="Genomic_DNA"/>
</dbReference>